<dbReference type="PANTHER" id="PTHR46082">
    <property type="entry name" value="ATP/GTP-BINDING PROTEIN-RELATED"/>
    <property type="match status" value="1"/>
</dbReference>
<proteinExistence type="predicted"/>
<dbReference type="InterPro" id="IPR053137">
    <property type="entry name" value="NLR-like"/>
</dbReference>
<comment type="caution">
    <text evidence="4">The sequence shown here is derived from an EMBL/GenBank/DDBJ whole genome shotgun (WGS) entry which is preliminary data.</text>
</comment>
<evidence type="ECO:0000256" key="2">
    <source>
        <dbReference type="SAM" id="Phobius"/>
    </source>
</evidence>
<dbReference type="GeneID" id="34450681"/>
<keyword evidence="1" id="KW-0802">TPR repeat</keyword>
<dbReference type="PANTHER" id="PTHR46082:SF6">
    <property type="entry name" value="AAA+ ATPASE DOMAIN-CONTAINING PROTEIN-RELATED"/>
    <property type="match status" value="1"/>
</dbReference>
<dbReference type="InterPro" id="IPR011990">
    <property type="entry name" value="TPR-like_helical_dom_sf"/>
</dbReference>
<name>A0A1F7ZX97_9EURO</name>
<gene>
    <name evidence="4" type="ORF">ABOM_007291</name>
</gene>
<keyword evidence="2" id="KW-0472">Membrane</keyword>
<dbReference type="GO" id="GO:0043531">
    <property type="term" value="F:ADP binding"/>
    <property type="evidence" value="ECO:0007669"/>
    <property type="project" value="InterPro"/>
</dbReference>
<protein>
    <recommendedName>
        <fullName evidence="3">NACHT-NTPase and P-loop NTPases N-terminal domain-containing protein</fullName>
    </recommendedName>
</protein>
<evidence type="ECO:0000259" key="3">
    <source>
        <dbReference type="Pfam" id="PF17107"/>
    </source>
</evidence>
<keyword evidence="5" id="KW-1185">Reference proteome</keyword>
<keyword evidence="2" id="KW-1133">Transmembrane helix</keyword>
<dbReference type="STRING" id="109264.A0A1F7ZX97"/>
<feature type="transmembrane region" description="Helical" evidence="2">
    <location>
        <begin position="947"/>
        <end position="968"/>
    </location>
</feature>
<dbReference type="Proteomes" id="UP000179179">
    <property type="component" value="Unassembled WGS sequence"/>
</dbReference>
<feature type="repeat" description="TPR" evidence="1">
    <location>
        <begin position="704"/>
        <end position="737"/>
    </location>
</feature>
<dbReference type="Gene3D" id="3.40.50.300">
    <property type="entry name" value="P-loop containing nucleotide triphosphate hydrolases"/>
    <property type="match status" value="1"/>
</dbReference>
<evidence type="ECO:0000313" key="5">
    <source>
        <dbReference type="Proteomes" id="UP000179179"/>
    </source>
</evidence>
<feature type="domain" description="NACHT-NTPase and P-loop NTPases N-terminal" evidence="3">
    <location>
        <begin position="11"/>
        <end position="135"/>
    </location>
</feature>
<evidence type="ECO:0000256" key="1">
    <source>
        <dbReference type="PROSITE-ProRule" id="PRU00339"/>
    </source>
</evidence>
<dbReference type="NCBIfam" id="NF040586">
    <property type="entry name" value="FxSxx_TPR"/>
    <property type="match status" value="1"/>
</dbReference>
<dbReference type="Pfam" id="PF17107">
    <property type="entry name" value="SesA"/>
    <property type="match status" value="1"/>
</dbReference>
<dbReference type="InterPro" id="IPR019734">
    <property type="entry name" value="TPR_rpt"/>
</dbReference>
<keyword evidence="2" id="KW-0812">Transmembrane</keyword>
<dbReference type="SUPFAM" id="SSF48452">
    <property type="entry name" value="TPR-like"/>
    <property type="match status" value="3"/>
</dbReference>
<accession>A0A1F7ZX97</accession>
<sequence length="969" mass="108084">MAEAIAVVGFIASVVQLVEAGTKFAKRLKALDSKINDTDKLTNIGIQLSLVTDALSRTITQAESGLMGEATARSLTALVCNCSKHVSLLQDLLGRLAIDETSSRWEKGKRVLKSVLEDKKIDQMCQTLQGHIQSLIFHQTTTVLDLTGPLSVSVATPSRTCTSGNDIFMVPFQQDNQFVGRKDILECIGQLLEGDGQHCAALCGLGGVGKTQIAVEHCYQYRKDHPSCPVFWVHGSKADRFQQSYREIARLLRLPGITEPNCDILQSVKEWLEDQANGPWLMVLDNLDNEDIIFPSPSSTDVQKSAGLVKYIPRGTAGSLLITSRDRRVGERLTSGPTSSLHVPPLEIADAKTLLQSKVPEITGDMDAKNLDELLERLKYLPLAINQAASYVNEEGASVEHYLDLLRDDQDAVNVLEQDYYDSARDSGSCNAIVATWRVSFEQIFKTRPAAAELLALMSMLDRQGIPANILFNSSLSRVSFDQAMGILKAFSLVEMGRSSDIYSLHRLVQLSTHSWLGQHNRLEEFQSRALEAICLHCPSSASFDEWTVWETIYPHIQQVLRYRENLRLDAPAKSQSAILLFHTSQYEASQGRFNHAYDCISDSVGILEGLSGKDDPSTLKSMQYLAWVLNEQGKHQMSTELFADTIQRQSKLLGPDHPDVLASQNNQGFVLYRLGIYKEADELLRHTLLSREVTLGSSHPDTLTTIDYLGLVFLAQGKYSEAEEKHRQAYRLREDVLGVNNPNTLSSGCNWAVSLGRLKRYAEAEQVHRTILDRRHKVLGMDHPSTLASMGSLGVVLDIVGKHEEAEIFFRAERAIRERTLGVDHPATLASISNLSRTLISQGKNDDAENMLRRVLVVRERVLGKSHPNITATLHNLALALENLGKYQESEEMYRREFLLSQKVFGPSHPITRKASEKLAAVSKHRPWFSRVIKGRSGCLFLSHHITMTQVVLAFVCCFVSFCLLFIF</sequence>
<dbReference type="SUPFAM" id="SSF52540">
    <property type="entry name" value="P-loop containing nucleoside triphosphate hydrolases"/>
    <property type="match status" value="1"/>
</dbReference>
<dbReference type="RefSeq" id="XP_022387791.1">
    <property type="nucleotide sequence ID" value="XM_022534420.1"/>
</dbReference>
<dbReference type="AlphaFoldDB" id="A0A1F7ZX97"/>
<dbReference type="Gene3D" id="1.25.40.10">
    <property type="entry name" value="Tetratricopeptide repeat domain"/>
    <property type="match status" value="2"/>
</dbReference>
<dbReference type="SMART" id="SM00028">
    <property type="entry name" value="TPR"/>
    <property type="match status" value="3"/>
</dbReference>
<dbReference type="InterPro" id="IPR031352">
    <property type="entry name" value="SesA"/>
</dbReference>
<dbReference type="PROSITE" id="PS50005">
    <property type="entry name" value="TPR"/>
    <property type="match status" value="1"/>
</dbReference>
<reference evidence="4 5" key="1">
    <citation type="journal article" date="2016" name="Genome Biol. Evol.">
        <title>Draft genome sequence of an aflatoxigenic Aspergillus species, A. bombycis.</title>
        <authorList>
            <person name="Moore G.G."/>
            <person name="Mack B.M."/>
            <person name="Beltz S.B."/>
            <person name="Gilbert M.K."/>
        </authorList>
    </citation>
    <scope>NUCLEOTIDE SEQUENCE [LARGE SCALE GENOMIC DNA]</scope>
    <source>
        <strain evidence="5">NRRL 26010</strain>
    </source>
</reference>
<dbReference type="OrthoDB" id="1658288at2759"/>
<evidence type="ECO:0000313" key="4">
    <source>
        <dbReference type="EMBL" id="OGM44074.1"/>
    </source>
</evidence>
<dbReference type="EMBL" id="LYCR01000060">
    <property type="protein sequence ID" value="OGM44074.1"/>
    <property type="molecule type" value="Genomic_DNA"/>
</dbReference>
<dbReference type="Pfam" id="PF13424">
    <property type="entry name" value="TPR_12"/>
    <property type="match status" value="2"/>
</dbReference>
<organism evidence="4 5">
    <name type="scientific">Aspergillus bombycis</name>
    <dbReference type="NCBI Taxonomy" id="109264"/>
    <lineage>
        <taxon>Eukaryota</taxon>
        <taxon>Fungi</taxon>
        <taxon>Dikarya</taxon>
        <taxon>Ascomycota</taxon>
        <taxon>Pezizomycotina</taxon>
        <taxon>Eurotiomycetes</taxon>
        <taxon>Eurotiomycetidae</taxon>
        <taxon>Eurotiales</taxon>
        <taxon>Aspergillaceae</taxon>
        <taxon>Aspergillus</taxon>
    </lineage>
</organism>
<dbReference type="InterPro" id="IPR027417">
    <property type="entry name" value="P-loop_NTPase"/>
</dbReference>
<dbReference type="Pfam" id="PF13374">
    <property type="entry name" value="TPR_10"/>
    <property type="match status" value="3"/>
</dbReference>